<dbReference type="EMBL" id="KB870808">
    <property type="protein sequence ID" value="EOA29030.1"/>
    <property type="molecule type" value="Genomic_DNA"/>
</dbReference>
<dbReference type="eggNOG" id="KOG1812">
    <property type="taxonomic scope" value="Eukaryota"/>
</dbReference>
<feature type="non-terminal residue" evidence="12">
    <location>
        <position position="409"/>
    </location>
</feature>
<dbReference type="AlphaFoldDB" id="R0HUG6"/>
<evidence type="ECO:0000256" key="4">
    <source>
        <dbReference type="ARBA" id="ARBA00012251"/>
    </source>
</evidence>
<keyword evidence="8" id="KW-0863">Zinc-finger</keyword>
<keyword evidence="7" id="KW-0677">Repeat</keyword>
<dbReference type="InterPro" id="IPR044066">
    <property type="entry name" value="TRIAD_supradom"/>
</dbReference>
<evidence type="ECO:0000256" key="9">
    <source>
        <dbReference type="ARBA" id="ARBA00022786"/>
    </source>
</evidence>
<sequence>MERPDLGSSISKKRRIDSTISAEIPNLKGEGFSEVVESISMSRKIVDGIVYRLYFKGLVSDETTTNNSKMVKAGLGVAICDEADNLVHEKKESVTTTKNINKVKILAVMCGVENLSETMVYLLDELNSLREKLVSSEIVLVSQNDVKFAYTLARDAIVSQSSIGVDVMEAEPQGQGETCVVCHDDTDRRFFTNDACLHRHCFTCVSILVEVELLEGDLPTCLEHGCKSQISPESCIQVVRPNLIGMWKRRIEEESIPAAERIYCPYPRCSMLMSRTELFIEGDQSNVVRACVKCRGLFCVECKVPWHPDMSCADYKKLFPEALDDLKVKSMANEYKWRQCVRCGFVIERIDGCIHMKCKCHFEFCYICGLEWKNHGSCHSACFCHSDTDEDDYSDEDGVVGDGTDVEAN</sequence>
<dbReference type="Pfam" id="PF01485">
    <property type="entry name" value="IBR"/>
    <property type="match status" value="2"/>
</dbReference>
<keyword evidence="6" id="KW-0479">Metal-binding</keyword>
<evidence type="ECO:0000256" key="10">
    <source>
        <dbReference type="ARBA" id="ARBA00022833"/>
    </source>
</evidence>
<comment type="catalytic activity">
    <reaction evidence="1">
        <text>[E2 ubiquitin-conjugating enzyme]-S-ubiquitinyl-L-cysteine + [acceptor protein]-L-lysine = [E2 ubiquitin-conjugating enzyme]-L-cysteine + [acceptor protein]-N(6)-ubiquitinyl-L-lysine.</text>
        <dbReference type="EC" id="2.3.2.31"/>
    </reaction>
</comment>
<evidence type="ECO:0000259" key="11">
    <source>
        <dbReference type="PROSITE" id="PS51873"/>
    </source>
</evidence>
<evidence type="ECO:0000256" key="8">
    <source>
        <dbReference type="ARBA" id="ARBA00022771"/>
    </source>
</evidence>
<keyword evidence="10" id="KW-0862">Zinc</keyword>
<dbReference type="Proteomes" id="UP000029121">
    <property type="component" value="Unassembled WGS sequence"/>
</dbReference>
<dbReference type="GO" id="GO:0061630">
    <property type="term" value="F:ubiquitin protein ligase activity"/>
    <property type="evidence" value="ECO:0007669"/>
    <property type="project" value="UniProtKB-EC"/>
</dbReference>
<comment type="pathway">
    <text evidence="3">Protein modification; protein ubiquitination.</text>
</comment>
<accession>R0HUG6</accession>
<dbReference type="CDD" id="cd22582">
    <property type="entry name" value="BRcat_RBR_unk"/>
    <property type="match status" value="1"/>
</dbReference>
<name>R0HUG6_9BRAS</name>
<dbReference type="UniPathway" id="UPA00143"/>
<dbReference type="InterPro" id="IPR031127">
    <property type="entry name" value="E3_UB_ligase_RBR"/>
</dbReference>
<evidence type="ECO:0000256" key="6">
    <source>
        <dbReference type="ARBA" id="ARBA00022723"/>
    </source>
</evidence>
<keyword evidence="13" id="KW-1185">Reference proteome</keyword>
<dbReference type="EC" id="2.3.2.31" evidence="4"/>
<feature type="domain" description="RING-type" evidence="11">
    <location>
        <begin position="175"/>
        <end position="388"/>
    </location>
</feature>
<evidence type="ECO:0000256" key="5">
    <source>
        <dbReference type="ARBA" id="ARBA00022679"/>
    </source>
</evidence>
<dbReference type="GO" id="GO:0008270">
    <property type="term" value="F:zinc ion binding"/>
    <property type="evidence" value="ECO:0007669"/>
    <property type="project" value="UniProtKB-KW"/>
</dbReference>
<dbReference type="CDD" id="cd22584">
    <property type="entry name" value="Rcat_RBR_unk"/>
    <property type="match status" value="1"/>
</dbReference>
<keyword evidence="9" id="KW-0833">Ubl conjugation pathway</keyword>
<dbReference type="InterPro" id="IPR002867">
    <property type="entry name" value="IBR_dom"/>
</dbReference>
<keyword evidence="5" id="KW-0808">Transferase</keyword>
<dbReference type="GO" id="GO:0016567">
    <property type="term" value="P:protein ubiquitination"/>
    <property type="evidence" value="ECO:0007669"/>
    <property type="project" value="UniProtKB-UniPathway"/>
</dbReference>
<gene>
    <name evidence="12" type="ORF">CARUB_v10025284mg</name>
</gene>
<dbReference type="PROSITE" id="PS51873">
    <property type="entry name" value="TRIAD"/>
    <property type="match status" value="1"/>
</dbReference>
<evidence type="ECO:0000256" key="7">
    <source>
        <dbReference type="ARBA" id="ARBA00022737"/>
    </source>
</evidence>
<evidence type="ECO:0000256" key="1">
    <source>
        <dbReference type="ARBA" id="ARBA00001798"/>
    </source>
</evidence>
<dbReference type="PANTHER" id="PTHR11685">
    <property type="entry name" value="RBR FAMILY RING FINGER AND IBR DOMAIN-CONTAINING"/>
    <property type="match status" value="1"/>
</dbReference>
<evidence type="ECO:0000256" key="2">
    <source>
        <dbReference type="ARBA" id="ARBA00001947"/>
    </source>
</evidence>
<dbReference type="SMART" id="SM00647">
    <property type="entry name" value="IBR"/>
    <property type="match status" value="2"/>
</dbReference>
<proteinExistence type="predicted"/>
<comment type="cofactor">
    <cofactor evidence="2">
        <name>Zn(2+)</name>
        <dbReference type="ChEBI" id="CHEBI:29105"/>
    </cofactor>
</comment>
<evidence type="ECO:0000256" key="3">
    <source>
        <dbReference type="ARBA" id="ARBA00004906"/>
    </source>
</evidence>
<dbReference type="Gene3D" id="1.20.120.1750">
    <property type="match status" value="1"/>
</dbReference>
<protein>
    <recommendedName>
        <fullName evidence="4">RBR-type E3 ubiquitin transferase</fullName>
        <ecNumber evidence="4">2.3.2.31</ecNumber>
    </recommendedName>
</protein>
<evidence type="ECO:0000313" key="13">
    <source>
        <dbReference type="Proteomes" id="UP000029121"/>
    </source>
</evidence>
<organism evidence="12 13">
    <name type="scientific">Capsella rubella</name>
    <dbReference type="NCBI Taxonomy" id="81985"/>
    <lineage>
        <taxon>Eukaryota</taxon>
        <taxon>Viridiplantae</taxon>
        <taxon>Streptophyta</taxon>
        <taxon>Embryophyta</taxon>
        <taxon>Tracheophyta</taxon>
        <taxon>Spermatophyta</taxon>
        <taxon>Magnoliopsida</taxon>
        <taxon>eudicotyledons</taxon>
        <taxon>Gunneridae</taxon>
        <taxon>Pentapetalae</taxon>
        <taxon>rosids</taxon>
        <taxon>malvids</taxon>
        <taxon>Brassicales</taxon>
        <taxon>Brassicaceae</taxon>
        <taxon>Camelineae</taxon>
        <taxon>Capsella</taxon>
    </lineage>
</organism>
<reference evidence="13" key="1">
    <citation type="journal article" date="2013" name="Nat. Genet.">
        <title>The Capsella rubella genome and the genomic consequences of rapid mating system evolution.</title>
        <authorList>
            <person name="Slotte T."/>
            <person name="Hazzouri K.M."/>
            <person name="Agren J.A."/>
            <person name="Koenig D."/>
            <person name="Maumus F."/>
            <person name="Guo Y.L."/>
            <person name="Steige K."/>
            <person name="Platts A.E."/>
            <person name="Escobar J.S."/>
            <person name="Newman L.K."/>
            <person name="Wang W."/>
            <person name="Mandakova T."/>
            <person name="Vello E."/>
            <person name="Smith L.M."/>
            <person name="Henz S.R."/>
            <person name="Steffen J."/>
            <person name="Takuno S."/>
            <person name="Brandvain Y."/>
            <person name="Coop G."/>
            <person name="Andolfatto P."/>
            <person name="Hu T.T."/>
            <person name="Blanchette M."/>
            <person name="Clark R.M."/>
            <person name="Quesneville H."/>
            <person name="Nordborg M."/>
            <person name="Gaut B.S."/>
            <person name="Lysak M.A."/>
            <person name="Jenkins J."/>
            <person name="Grimwood J."/>
            <person name="Chapman J."/>
            <person name="Prochnik S."/>
            <person name="Shu S."/>
            <person name="Rokhsar D."/>
            <person name="Schmutz J."/>
            <person name="Weigel D."/>
            <person name="Wright S.I."/>
        </authorList>
    </citation>
    <scope>NUCLEOTIDE SEQUENCE [LARGE SCALE GENOMIC DNA]</scope>
    <source>
        <strain evidence="13">cv. Monte Gargano</strain>
    </source>
</reference>
<dbReference type="SUPFAM" id="SSF57850">
    <property type="entry name" value="RING/U-box"/>
    <property type="match status" value="3"/>
</dbReference>
<evidence type="ECO:0000313" key="12">
    <source>
        <dbReference type="EMBL" id="EOA29030.1"/>
    </source>
</evidence>